<reference evidence="2 3" key="1">
    <citation type="submission" date="2020-08" db="EMBL/GenBank/DDBJ databases">
        <title>Complete genome sequence of Entomobacter blattae G55GP.</title>
        <authorList>
            <person name="Poehlein A."/>
            <person name="Guzman J."/>
            <person name="Daniel R."/>
            <person name="Vilcinskas A."/>
        </authorList>
    </citation>
    <scope>NUCLEOTIDE SEQUENCE [LARGE SCALE GENOMIC DNA]</scope>
    <source>
        <strain evidence="2 3">G55GP</strain>
    </source>
</reference>
<dbReference type="KEGG" id="ebla:JGUZn3_07650"/>
<dbReference type="InterPro" id="IPR036683">
    <property type="entry name" value="CO_DH_flav_C_dom_sf"/>
</dbReference>
<feature type="domain" description="CO dehydrogenase flavoprotein C-terminal" evidence="1">
    <location>
        <begin position="41"/>
        <end position="77"/>
    </location>
</feature>
<evidence type="ECO:0000313" key="3">
    <source>
        <dbReference type="Proteomes" id="UP000516349"/>
    </source>
</evidence>
<protein>
    <recommendedName>
        <fullName evidence="1">CO dehydrogenase flavoprotein C-terminal domain-containing protein</fullName>
    </recommendedName>
</protein>
<dbReference type="AlphaFoldDB" id="A0A7H1NQD8"/>
<keyword evidence="3" id="KW-1185">Reference proteome</keyword>
<dbReference type="Gene3D" id="3.30.390.50">
    <property type="entry name" value="CO dehydrogenase flavoprotein, C-terminal domain"/>
    <property type="match status" value="1"/>
</dbReference>
<sequence>MIVHTVHIMIIHTVSYGKKKTLIKANHNVSPLKISFGSRLAAQQALHKDSKPLSDVRASSWYRLEVAKNLLAQFYMEDTG</sequence>
<dbReference type="SUPFAM" id="SSF55447">
    <property type="entry name" value="CO dehydrogenase flavoprotein C-terminal domain-like"/>
    <property type="match status" value="1"/>
</dbReference>
<dbReference type="Pfam" id="PF03450">
    <property type="entry name" value="CO_deh_flav_C"/>
    <property type="match status" value="1"/>
</dbReference>
<organism evidence="2 3">
    <name type="scientific">Entomobacter blattae</name>
    <dbReference type="NCBI Taxonomy" id="2762277"/>
    <lineage>
        <taxon>Bacteria</taxon>
        <taxon>Pseudomonadati</taxon>
        <taxon>Pseudomonadota</taxon>
        <taxon>Alphaproteobacteria</taxon>
        <taxon>Acetobacterales</taxon>
        <taxon>Acetobacteraceae</taxon>
        <taxon>Entomobacter</taxon>
    </lineage>
</organism>
<evidence type="ECO:0000259" key="1">
    <source>
        <dbReference type="Pfam" id="PF03450"/>
    </source>
</evidence>
<name>A0A7H1NQD8_9PROT</name>
<dbReference type="EMBL" id="CP060244">
    <property type="protein sequence ID" value="QNT77998.1"/>
    <property type="molecule type" value="Genomic_DNA"/>
</dbReference>
<dbReference type="Proteomes" id="UP000516349">
    <property type="component" value="Chromosome"/>
</dbReference>
<proteinExistence type="predicted"/>
<dbReference type="InterPro" id="IPR005107">
    <property type="entry name" value="CO_DH_flav_C"/>
</dbReference>
<accession>A0A7H1NQD8</accession>
<evidence type="ECO:0000313" key="2">
    <source>
        <dbReference type="EMBL" id="QNT77998.1"/>
    </source>
</evidence>
<gene>
    <name evidence="2" type="ORF">JGUZn3_07650</name>
</gene>
<dbReference type="RefSeq" id="WP_203414384.1">
    <property type="nucleotide sequence ID" value="NZ_CP060244.1"/>
</dbReference>